<evidence type="ECO:0000313" key="2">
    <source>
        <dbReference type="Proteomes" id="UP001235849"/>
    </source>
</evidence>
<gene>
    <name evidence="1" type="ORF">PMG25_11375</name>
</gene>
<organism evidence="1 2">
    <name type="scientific">Roseofilum capinflatum BLCC-M114</name>
    <dbReference type="NCBI Taxonomy" id="3022440"/>
    <lineage>
        <taxon>Bacteria</taxon>
        <taxon>Bacillati</taxon>
        <taxon>Cyanobacteriota</taxon>
        <taxon>Cyanophyceae</taxon>
        <taxon>Desertifilales</taxon>
        <taxon>Desertifilaceae</taxon>
        <taxon>Roseofilum</taxon>
        <taxon>Roseofilum capinflatum</taxon>
    </lineage>
</organism>
<keyword evidence="2" id="KW-1185">Reference proteome</keyword>
<proteinExistence type="predicted"/>
<dbReference type="EMBL" id="JAQOSO010000061">
    <property type="protein sequence ID" value="MDJ1174694.1"/>
    <property type="molecule type" value="Genomic_DNA"/>
</dbReference>
<dbReference type="Proteomes" id="UP001235849">
    <property type="component" value="Unassembled WGS sequence"/>
</dbReference>
<name>A0ABT7B7V1_9CYAN</name>
<reference evidence="1 2" key="1">
    <citation type="submission" date="2023-01" db="EMBL/GenBank/DDBJ databases">
        <title>Novel diversity within Roseofilum (Cyanobacteria; Desertifilaceae) from marine benthic mats with descriptions of four novel species.</title>
        <authorList>
            <person name="Wang Y."/>
            <person name="Berthold D.E."/>
            <person name="Hu J."/>
            <person name="Lefler F.W."/>
            <person name="Laughinghouse H.D. IV."/>
        </authorList>
    </citation>
    <scope>NUCLEOTIDE SEQUENCE [LARGE SCALE GENOMIC DNA]</scope>
    <source>
        <strain evidence="1 2">BLCC-M114</strain>
    </source>
</reference>
<evidence type="ECO:0000313" key="1">
    <source>
        <dbReference type="EMBL" id="MDJ1174694.1"/>
    </source>
</evidence>
<sequence>MNDNDYTIRAFDKRRFIRENGYVKCTGVGLSDYPVEALDKLFGDNWELDADNPEIVSTGGWEHYLSKEPLKLLTIAEWVSAIFQREYEVLGYLYDFDLNELNQQFAHKKASFFDFGCDGHAGYLSFLLEGDLFEVKIRVRSCEEAVA</sequence>
<accession>A0ABT7B7V1</accession>
<dbReference type="RefSeq" id="WP_283767015.1">
    <property type="nucleotide sequence ID" value="NZ_JAQOSO010000061.1"/>
</dbReference>
<protein>
    <recommendedName>
        <fullName evidence="3">YubB ferredoxin-like domain-containing protein</fullName>
    </recommendedName>
</protein>
<evidence type="ECO:0008006" key="3">
    <source>
        <dbReference type="Google" id="ProtNLM"/>
    </source>
</evidence>
<comment type="caution">
    <text evidence="1">The sequence shown here is derived from an EMBL/GenBank/DDBJ whole genome shotgun (WGS) entry which is preliminary data.</text>
</comment>